<dbReference type="KEGG" id="act:ACLA_006580"/>
<dbReference type="VEuPathDB" id="FungiDB:ACLA_006580"/>
<accession>A1CDH4</accession>
<sequence>MQFMVATHIFFGGIRSGTCTSPSKLEHTPQKTLGAFAYSSGNSDMSGADYGSLYLLPLLHAIKMYSGQPTFYSPESLL</sequence>
<evidence type="ECO:0000313" key="2">
    <source>
        <dbReference type="Proteomes" id="UP000006701"/>
    </source>
</evidence>
<protein>
    <submittedName>
        <fullName evidence="1">Uncharacterized protein</fullName>
    </submittedName>
</protein>
<dbReference type="AlphaFoldDB" id="A1CDH4"/>
<proteinExistence type="predicted"/>
<reference evidence="1 2" key="1">
    <citation type="journal article" date="2008" name="PLoS Genet.">
        <title>Genomic islands in the pathogenic filamentous fungus Aspergillus fumigatus.</title>
        <authorList>
            <person name="Fedorova N.D."/>
            <person name="Khaldi N."/>
            <person name="Joardar V.S."/>
            <person name="Maiti R."/>
            <person name="Amedeo P."/>
            <person name="Anderson M.J."/>
            <person name="Crabtree J."/>
            <person name="Silva J.C."/>
            <person name="Badger J.H."/>
            <person name="Albarraq A."/>
            <person name="Angiuoli S."/>
            <person name="Bussey H."/>
            <person name="Bowyer P."/>
            <person name="Cotty P.J."/>
            <person name="Dyer P.S."/>
            <person name="Egan A."/>
            <person name="Galens K."/>
            <person name="Fraser-Liggett C.M."/>
            <person name="Haas B.J."/>
            <person name="Inman J.M."/>
            <person name="Kent R."/>
            <person name="Lemieux S."/>
            <person name="Malavazi I."/>
            <person name="Orvis J."/>
            <person name="Roemer T."/>
            <person name="Ronning C.M."/>
            <person name="Sundaram J.P."/>
            <person name="Sutton G."/>
            <person name="Turner G."/>
            <person name="Venter J.C."/>
            <person name="White O.R."/>
            <person name="Whitty B.R."/>
            <person name="Youngman P."/>
            <person name="Wolfe K.H."/>
            <person name="Goldman G.H."/>
            <person name="Wortman J.R."/>
            <person name="Jiang B."/>
            <person name="Denning D.W."/>
            <person name="Nierman W.C."/>
        </authorList>
    </citation>
    <scope>NUCLEOTIDE SEQUENCE [LARGE SCALE GENOMIC DNA]</scope>
    <source>
        <strain evidence="2">ATCC 1007 / CBS 513.65 / DSM 816 / NCTC 3887 / NRRL 1</strain>
    </source>
</reference>
<evidence type="ECO:0000313" key="1">
    <source>
        <dbReference type="EMBL" id="EAW11901.1"/>
    </source>
</evidence>
<dbReference type="EMBL" id="DS027051">
    <property type="protein sequence ID" value="EAW11901.1"/>
    <property type="molecule type" value="Genomic_DNA"/>
</dbReference>
<gene>
    <name evidence="1" type="ORF">ACLA_006580</name>
</gene>
<dbReference type="HOGENOM" id="CLU_2621566_0_0_1"/>
<keyword evidence="2" id="KW-1185">Reference proteome</keyword>
<organism evidence="1 2">
    <name type="scientific">Aspergillus clavatus (strain ATCC 1007 / CBS 513.65 / DSM 816 / NCTC 3887 / NRRL 1 / QM 1276 / 107)</name>
    <dbReference type="NCBI Taxonomy" id="344612"/>
    <lineage>
        <taxon>Eukaryota</taxon>
        <taxon>Fungi</taxon>
        <taxon>Dikarya</taxon>
        <taxon>Ascomycota</taxon>
        <taxon>Pezizomycotina</taxon>
        <taxon>Eurotiomycetes</taxon>
        <taxon>Eurotiomycetidae</taxon>
        <taxon>Eurotiales</taxon>
        <taxon>Aspergillaceae</taxon>
        <taxon>Aspergillus</taxon>
        <taxon>Aspergillus subgen. Fumigati</taxon>
    </lineage>
</organism>
<dbReference type="Proteomes" id="UP000006701">
    <property type="component" value="Unassembled WGS sequence"/>
</dbReference>
<dbReference type="GeneID" id="4705607"/>
<name>A1CDH4_ASPCL</name>
<dbReference type="RefSeq" id="XP_001273327.1">
    <property type="nucleotide sequence ID" value="XM_001273326.1"/>
</dbReference>